<evidence type="ECO:0000256" key="3">
    <source>
        <dbReference type="ARBA" id="ARBA00022448"/>
    </source>
</evidence>
<evidence type="ECO:0000256" key="9">
    <source>
        <dbReference type="SAM" id="Phobius"/>
    </source>
</evidence>
<dbReference type="PANTHER" id="PTHR22950:SF458">
    <property type="entry name" value="SODIUM-COUPLED NEUTRAL AMINO ACID TRANSPORTER 11-RELATED"/>
    <property type="match status" value="1"/>
</dbReference>
<dbReference type="PANTHER" id="PTHR22950">
    <property type="entry name" value="AMINO ACID TRANSPORTER"/>
    <property type="match status" value="1"/>
</dbReference>
<evidence type="ECO:0000256" key="2">
    <source>
        <dbReference type="ARBA" id="ARBA00008066"/>
    </source>
</evidence>
<dbReference type="InterPro" id="IPR013057">
    <property type="entry name" value="AA_transpt_TM"/>
</dbReference>
<evidence type="ECO:0000256" key="6">
    <source>
        <dbReference type="ARBA" id="ARBA00022989"/>
    </source>
</evidence>
<evidence type="ECO:0000256" key="7">
    <source>
        <dbReference type="ARBA" id="ARBA00023136"/>
    </source>
</evidence>
<dbReference type="EMBL" id="BDRX01000162">
    <property type="protein sequence ID" value="GBF99545.1"/>
    <property type="molecule type" value="Genomic_DNA"/>
</dbReference>
<dbReference type="GO" id="GO:0016020">
    <property type="term" value="C:membrane"/>
    <property type="evidence" value="ECO:0007669"/>
    <property type="project" value="UniProtKB-SubCell"/>
</dbReference>
<accession>A0A2V0PQP7</accession>
<protein>
    <recommendedName>
        <fullName evidence="10">Amino acid transporter transmembrane domain-containing protein</fullName>
    </recommendedName>
</protein>
<evidence type="ECO:0000256" key="1">
    <source>
        <dbReference type="ARBA" id="ARBA00004141"/>
    </source>
</evidence>
<feature type="transmembrane region" description="Helical" evidence="9">
    <location>
        <begin position="510"/>
        <end position="531"/>
    </location>
</feature>
<feature type="transmembrane region" description="Helical" evidence="9">
    <location>
        <begin position="298"/>
        <end position="320"/>
    </location>
</feature>
<feature type="transmembrane region" description="Helical" evidence="9">
    <location>
        <begin position="212"/>
        <end position="237"/>
    </location>
</feature>
<dbReference type="Pfam" id="PF01490">
    <property type="entry name" value="Aa_trans"/>
    <property type="match status" value="1"/>
</dbReference>
<dbReference type="Proteomes" id="UP000247498">
    <property type="component" value="Unassembled WGS sequence"/>
</dbReference>
<dbReference type="AlphaFoldDB" id="A0A2V0PQP7"/>
<sequence>MAAGGGADARAASSFAAAACNLAKAIVGAGMVALPASFLGLGSALGTGLLLAMAALVYWTKAAMIDAAAAHPRAKTYASLAAATCGRGAAVATQAAVVAFCFGFLVVDLVVMADALRGSPPACNGLICLLTGVSSGPLVDRRAVLLAVSGGAAAPLLLLRSMDRLSGLNYAGTASALLLAVMAAGLGASAVARGVAHALPLLPPPGALDPQRLASTAAVVLTAFVAQQSLLPALALLEPCTPARARGVVAAALALASAVYLALAAGAALAFGPATQPDVLENFSAAAMAPLLGGEGRAAAAAAVVQGAYAVSVLASFALFMHPLRTAIAELVWGGGGGGGSGEDAGASGGGSGSGSSGGGYRAGAAAGSGEPDPEAAAAAAEGWPVQPTSSAAAAAEARHYLPLTYGLLAASTAVAVIVPDIWAALSAVGDSAAAVEAFIIPALMATAMRRARQGKARGGGQSGAAAGDGAAAGGLGAPLLAAADGAADDEPGPPTTAARRLLGSVSGGLPVLVFGLGTALIVNGTAQLLLPLARSWRSI</sequence>
<comment type="similarity">
    <text evidence="2">Belongs to the amino acid/polyamine transporter 2 family.</text>
</comment>
<keyword evidence="3" id="KW-0813">Transport</keyword>
<keyword evidence="12" id="KW-1185">Reference proteome</keyword>
<evidence type="ECO:0000313" key="11">
    <source>
        <dbReference type="EMBL" id="GBF99545.1"/>
    </source>
</evidence>
<keyword evidence="5" id="KW-0029">Amino-acid transport</keyword>
<feature type="compositionally biased region" description="Low complexity" evidence="8">
    <location>
        <begin position="363"/>
        <end position="383"/>
    </location>
</feature>
<comment type="caution">
    <text evidence="11">The sequence shown here is derived from an EMBL/GenBank/DDBJ whole genome shotgun (WGS) entry which is preliminary data.</text>
</comment>
<comment type="subcellular location">
    <subcellularLocation>
        <location evidence="1">Membrane</location>
        <topology evidence="1">Multi-pass membrane protein</topology>
    </subcellularLocation>
</comment>
<feature type="transmembrane region" description="Helical" evidence="9">
    <location>
        <begin position="143"/>
        <end position="159"/>
    </location>
</feature>
<evidence type="ECO:0000313" key="12">
    <source>
        <dbReference type="Proteomes" id="UP000247498"/>
    </source>
</evidence>
<gene>
    <name evidence="11" type="ORF">Rsub_12351</name>
</gene>
<organism evidence="11 12">
    <name type="scientific">Raphidocelis subcapitata</name>
    <dbReference type="NCBI Taxonomy" id="307507"/>
    <lineage>
        <taxon>Eukaryota</taxon>
        <taxon>Viridiplantae</taxon>
        <taxon>Chlorophyta</taxon>
        <taxon>core chlorophytes</taxon>
        <taxon>Chlorophyceae</taxon>
        <taxon>CS clade</taxon>
        <taxon>Sphaeropleales</taxon>
        <taxon>Selenastraceae</taxon>
        <taxon>Raphidocelis</taxon>
    </lineage>
</organism>
<feature type="domain" description="Amino acid transporter transmembrane" evidence="10">
    <location>
        <begin position="13"/>
        <end position="450"/>
    </location>
</feature>
<proteinExistence type="inferred from homology"/>
<dbReference type="STRING" id="307507.A0A2V0PQP7"/>
<feature type="transmembrane region" description="Helical" evidence="9">
    <location>
        <begin position="171"/>
        <end position="192"/>
    </location>
</feature>
<feature type="transmembrane region" description="Helical" evidence="9">
    <location>
        <begin position="406"/>
        <end position="426"/>
    </location>
</feature>
<name>A0A2V0PQP7_9CHLO</name>
<feature type="region of interest" description="Disordered" evidence="8">
    <location>
        <begin position="360"/>
        <end position="383"/>
    </location>
</feature>
<dbReference type="GO" id="GO:0015179">
    <property type="term" value="F:L-amino acid transmembrane transporter activity"/>
    <property type="evidence" value="ECO:0007669"/>
    <property type="project" value="TreeGrafter"/>
</dbReference>
<dbReference type="InParanoid" id="A0A2V0PQP7"/>
<keyword evidence="7 9" id="KW-0472">Membrane</keyword>
<keyword evidence="6 9" id="KW-1133">Transmembrane helix</keyword>
<evidence type="ECO:0000256" key="5">
    <source>
        <dbReference type="ARBA" id="ARBA00022970"/>
    </source>
</evidence>
<evidence type="ECO:0000256" key="8">
    <source>
        <dbReference type="SAM" id="MobiDB-lite"/>
    </source>
</evidence>
<reference evidence="11 12" key="1">
    <citation type="journal article" date="2018" name="Sci. Rep.">
        <title>Raphidocelis subcapitata (=Pseudokirchneriella subcapitata) provides an insight into genome evolution and environmental adaptations in the Sphaeropleales.</title>
        <authorList>
            <person name="Suzuki S."/>
            <person name="Yamaguchi H."/>
            <person name="Nakajima N."/>
            <person name="Kawachi M."/>
        </authorList>
    </citation>
    <scope>NUCLEOTIDE SEQUENCE [LARGE SCALE GENOMIC DNA]</scope>
    <source>
        <strain evidence="11 12">NIES-35</strain>
    </source>
</reference>
<evidence type="ECO:0000256" key="4">
    <source>
        <dbReference type="ARBA" id="ARBA00022692"/>
    </source>
</evidence>
<feature type="transmembrane region" description="Helical" evidence="9">
    <location>
        <begin position="38"/>
        <end position="59"/>
    </location>
</feature>
<dbReference type="FunCoup" id="A0A2V0PQP7">
    <property type="interactions" value="953"/>
</dbReference>
<feature type="transmembrane region" description="Helical" evidence="9">
    <location>
        <begin position="80"/>
        <end position="107"/>
    </location>
</feature>
<keyword evidence="4 9" id="KW-0812">Transmembrane</keyword>
<feature type="transmembrane region" description="Helical" evidence="9">
    <location>
        <begin position="249"/>
        <end position="271"/>
    </location>
</feature>
<evidence type="ECO:0000259" key="10">
    <source>
        <dbReference type="Pfam" id="PF01490"/>
    </source>
</evidence>